<reference evidence="3" key="1">
    <citation type="journal article" date="2023" name="Insect Mol. Biol.">
        <title>Genome sequencing provides insights into the evolution of gene families encoding plant cell wall-degrading enzymes in longhorned beetles.</title>
        <authorList>
            <person name="Shin N.R."/>
            <person name="Okamura Y."/>
            <person name="Kirsch R."/>
            <person name="Pauchet Y."/>
        </authorList>
    </citation>
    <scope>NUCLEOTIDE SEQUENCE</scope>
    <source>
        <strain evidence="3">RBIC_L_NR</strain>
    </source>
</reference>
<dbReference type="EMBL" id="JANEYF010003614">
    <property type="protein sequence ID" value="KAJ8935194.1"/>
    <property type="molecule type" value="Genomic_DNA"/>
</dbReference>
<feature type="region of interest" description="Disordered" evidence="1">
    <location>
        <begin position="29"/>
        <end position="225"/>
    </location>
</feature>
<accession>A0AAV8X9E1</accession>
<feature type="compositionally biased region" description="Polar residues" evidence="1">
    <location>
        <begin position="157"/>
        <end position="171"/>
    </location>
</feature>
<feature type="signal peptide" evidence="2">
    <location>
        <begin position="1"/>
        <end position="25"/>
    </location>
</feature>
<keyword evidence="4" id="KW-1185">Reference proteome</keyword>
<feature type="compositionally biased region" description="Basic and acidic residues" evidence="1">
    <location>
        <begin position="63"/>
        <end position="74"/>
    </location>
</feature>
<organism evidence="3 4">
    <name type="scientific">Rhamnusium bicolor</name>
    <dbReference type="NCBI Taxonomy" id="1586634"/>
    <lineage>
        <taxon>Eukaryota</taxon>
        <taxon>Metazoa</taxon>
        <taxon>Ecdysozoa</taxon>
        <taxon>Arthropoda</taxon>
        <taxon>Hexapoda</taxon>
        <taxon>Insecta</taxon>
        <taxon>Pterygota</taxon>
        <taxon>Neoptera</taxon>
        <taxon>Endopterygota</taxon>
        <taxon>Coleoptera</taxon>
        <taxon>Polyphaga</taxon>
        <taxon>Cucujiformia</taxon>
        <taxon>Chrysomeloidea</taxon>
        <taxon>Cerambycidae</taxon>
        <taxon>Lepturinae</taxon>
        <taxon>Rhagiini</taxon>
        <taxon>Rhamnusium</taxon>
    </lineage>
</organism>
<evidence type="ECO:0000313" key="3">
    <source>
        <dbReference type="EMBL" id="KAJ8935194.1"/>
    </source>
</evidence>
<comment type="caution">
    <text evidence="3">The sequence shown here is derived from an EMBL/GenBank/DDBJ whole genome shotgun (WGS) entry which is preliminary data.</text>
</comment>
<evidence type="ECO:0000256" key="2">
    <source>
        <dbReference type="SAM" id="SignalP"/>
    </source>
</evidence>
<feature type="chain" id="PRO_5043462783" evidence="2">
    <location>
        <begin position="26"/>
        <end position="225"/>
    </location>
</feature>
<keyword evidence="2" id="KW-0732">Signal</keyword>
<feature type="compositionally biased region" description="Polar residues" evidence="1">
    <location>
        <begin position="37"/>
        <end position="53"/>
    </location>
</feature>
<evidence type="ECO:0000313" key="4">
    <source>
        <dbReference type="Proteomes" id="UP001162156"/>
    </source>
</evidence>
<evidence type="ECO:0000256" key="1">
    <source>
        <dbReference type="SAM" id="MobiDB-lite"/>
    </source>
</evidence>
<proteinExistence type="predicted"/>
<feature type="compositionally biased region" description="Basic and acidic residues" evidence="1">
    <location>
        <begin position="86"/>
        <end position="114"/>
    </location>
</feature>
<name>A0AAV8X9E1_9CUCU</name>
<sequence length="225" mass="25330">MRDLLKMGKITNLFLLALFITVIHGFPQQHRDRPSNKAHTSTPPAKTNVQKQETVGPLKHRPVRDTEEQPKPLDRSQISTLPATVDFKKKDTVTQNDDQNRKTRDTEQQSKPLDRSQISTLPATVNFKKQDTLPEKSSEESNSRETRGAENSKQRLDSSSYQPNPPLQTYRSNDDNKPTYLAASNPYLTRDTPKPSGPSSHLTKDVPVSSHAQLGAESTTIRKSY</sequence>
<gene>
    <name evidence="3" type="ORF">NQ314_012951</name>
</gene>
<protein>
    <submittedName>
        <fullName evidence="3">Uncharacterized protein</fullName>
    </submittedName>
</protein>
<dbReference type="Proteomes" id="UP001162156">
    <property type="component" value="Unassembled WGS sequence"/>
</dbReference>
<feature type="compositionally biased region" description="Basic and acidic residues" evidence="1">
    <location>
        <begin position="128"/>
        <end position="156"/>
    </location>
</feature>
<dbReference type="AlphaFoldDB" id="A0AAV8X9E1"/>
<feature type="compositionally biased region" description="Polar residues" evidence="1">
    <location>
        <begin position="210"/>
        <end position="225"/>
    </location>
</feature>